<keyword evidence="2" id="KW-1185">Reference proteome</keyword>
<dbReference type="Proteomes" id="UP000027120">
    <property type="component" value="Unassembled WGS sequence"/>
</dbReference>
<evidence type="ECO:0000313" key="2">
    <source>
        <dbReference type="Proteomes" id="UP000027120"/>
    </source>
</evidence>
<accession>A0A067DDJ3</accession>
<sequence>MYVADNWSKQVNTSMNGNHSVSLYVPITYFIVISGSSRGKDPSFSLFSQKI</sequence>
<organism evidence="1 2">
    <name type="scientific">Citrus sinensis</name>
    <name type="common">Sweet orange</name>
    <name type="synonym">Citrus aurantium var. sinensis</name>
    <dbReference type="NCBI Taxonomy" id="2711"/>
    <lineage>
        <taxon>Eukaryota</taxon>
        <taxon>Viridiplantae</taxon>
        <taxon>Streptophyta</taxon>
        <taxon>Embryophyta</taxon>
        <taxon>Tracheophyta</taxon>
        <taxon>Spermatophyta</taxon>
        <taxon>Magnoliopsida</taxon>
        <taxon>eudicotyledons</taxon>
        <taxon>Gunneridae</taxon>
        <taxon>Pentapetalae</taxon>
        <taxon>rosids</taxon>
        <taxon>malvids</taxon>
        <taxon>Sapindales</taxon>
        <taxon>Rutaceae</taxon>
        <taxon>Aurantioideae</taxon>
        <taxon>Citrus</taxon>
    </lineage>
</organism>
<protein>
    <submittedName>
        <fullName evidence="1">Uncharacterized protein</fullName>
    </submittedName>
</protein>
<dbReference type="AlphaFoldDB" id="A0A067DDJ3"/>
<evidence type="ECO:0000313" key="1">
    <source>
        <dbReference type="EMBL" id="KDO37087.1"/>
    </source>
</evidence>
<reference evidence="1 2" key="1">
    <citation type="submission" date="2014-04" db="EMBL/GenBank/DDBJ databases">
        <authorList>
            <consortium name="International Citrus Genome Consortium"/>
            <person name="Gmitter F."/>
            <person name="Chen C."/>
            <person name="Farmerie W."/>
            <person name="Harkins T."/>
            <person name="Desany B."/>
            <person name="Mohiuddin M."/>
            <person name="Kodira C."/>
            <person name="Borodovsky M."/>
            <person name="Lomsadze A."/>
            <person name="Burns P."/>
            <person name="Jenkins J."/>
            <person name="Prochnik S."/>
            <person name="Shu S."/>
            <person name="Chapman J."/>
            <person name="Pitluck S."/>
            <person name="Schmutz J."/>
            <person name="Rokhsar D."/>
        </authorList>
    </citation>
    <scope>NUCLEOTIDE SEQUENCE</scope>
</reference>
<gene>
    <name evidence="1" type="ORF">CISIN_1g035472mg</name>
</gene>
<name>A0A067DDJ3_CITSI</name>
<dbReference type="EMBL" id="KK791973">
    <property type="protein sequence ID" value="KDO37087.1"/>
    <property type="molecule type" value="Genomic_DNA"/>
</dbReference>
<proteinExistence type="predicted"/>